<proteinExistence type="inferred from homology"/>
<dbReference type="VEuPathDB" id="FungiDB:SPPG_04239"/>
<dbReference type="Pfam" id="PF02770">
    <property type="entry name" value="Acyl-CoA_dh_M"/>
    <property type="match status" value="1"/>
</dbReference>
<dbReference type="SUPFAM" id="SSF47203">
    <property type="entry name" value="Acyl-CoA dehydrogenase C-terminal domain-like"/>
    <property type="match status" value="1"/>
</dbReference>
<evidence type="ECO:0000256" key="4">
    <source>
        <dbReference type="ARBA" id="ARBA00022630"/>
    </source>
</evidence>
<dbReference type="InterPro" id="IPR013786">
    <property type="entry name" value="AcylCoA_DH/ox_N"/>
</dbReference>
<dbReference type="InterPro" id="IPR046373">
    <property type="entry name" value="Acyl-CoA_Oxase/DH_mid-dom_sf"/>
</dbReference>
<keyword evidence="4 7" id="KW-0285">Flavoprotein</keyword>
<dbReference type="InterPro" id="IPR009100">
    <property type="entry name" value="AcylCoA_DH/oxidase_NM_dom_sf"/>
</dbReference>
<dbReference type="InParanoid" id="A0A0L0HJ70"/>
<dbReference type="InterPro" id="IPR036250">
    <property type="entry name" value="AcylCo_DH-like_C"/>
</dbReference>
<evidence type="ECO:0000256" key="6">
    <source>
        <dbReference type="ARBA" id="ARBA00023002"/>
    </source>
</evidence>
<name>A0A0L0HJ70_SPIPD</name>
<evidence type="ECO:0000259" key="8">
    <source>
        <dbReference type="Pfam" id="PF00441"/>
    </source>
</evidence>
<dbReference type="Pfam" id="PF02771">
    <property type="entry name" value="Acyl-CoA_dh_N"/>
    <property type="match status" value="1"/>
</dbReference>
<dbReference type="GO" id="GO:0005737">
    <property type="term" value="C:cytoplasm"/>
    <property type="evidence" value="ECO:0007669"/>
    <property type="project" value="TreeGrafter"/>
</dbReference>
<evidence type="ECO:0008006" key="13">
    <source>
        <dbReference type="Google" id="ProtNLM"/>
    </source>
</evidence>
<dbReference type="InterPro" id="IPR037069">
    <property type="entry name" value="AcylCoA_DH/ox_N_sf"/>
</dbReference>
<gene>
    <name evidence="11" type="ORF">SPPG_04239</name>
</gene>
<evidence type="ECO:0000259" key="9">
    <source>
        <dbReference type="Pfam" id="PF02770"/>
    </source>
</evidence>
<dbReference type="InterPro" id="IPR050741">
    <property type="entry name" value="Acyl-CoA_dehydrogenase"/>
</dbReference>
<evidence type="ECO:0000256" key="7">
    <source>
        <dbReference type="RuleBase" id="RU362125"/>
    </source>
</evidence>
<dbReference type="EMBL" id="KQ257455">
    <property type="protein sequence ID" value="KND01147.1"/>
    <property type="molecule type" value="Genomic_DNA"/>
</dbReference>
<evidence type="ECO:0000256" key="2">
    <source>
        <dbReference type="ARBA" id="ARBA00009347"/>
    </source>
</evidence>
<dbReference type="PANTHER" id="PTHR48083:SF13">
    <property type="entry name" value="ACYL-COA DEHYDROGENASE FAMILY MEMBER 11"/>
    <property type="match status" value="1"/>
</dbReference>
<evidence type="ECO:0000313" key="12">
    <source>
        <dbReference type="Proteomes" id="UP000053201"/>
    </source>
</evidence>
<dbReference type="GO" id="GO:0050660">
    <property type="term" value="F:flavin adenine dinucleotide binding"/>
    <property type="evidence" value="ECO:0007669"/>
    <property type="project" value="InterPro"/>
</dbReference>
<evidence type="ECO:0000313" key="11">
    <source>
        <dbReference type="EMBL" id="KND01147.1"/>
    </source>
</evidence>
<dbReference type="SUPFAM" id="SSF56645">
    <property type="entry name" value="Acyl-CoA dehydrogenase NM domain-like"/>
    <property type="match status" value="1"/>
</dbReference>
<accession>A0A0L0HJ70</accession>
<dbReference type="Gene3D" id="1.20.140.10">
    <property type="entry name" value="Butyryl-CoA Dehydrogenase, subunit A, domain 3"/>
    <property type="match status" value="1"/>
</dbReference>
<comment type="cofactor">
    <cofactor evidence="1 7">
        <name>FAD</name>
        <dbReference type="ChEBI" id="CHEBI:57692"/>
    </cofactor>
</comment>
<dbReference type="Proteomes" id="UP000053201">
    <property type="component" value="Unassembled WGS sequence"/>
</dbReference>
<protein>
    <recommendedName>
        <fullName evidence="13">Acyl-CoA dehydrogenase</fullName>
    </recommendedName>
</protein>
<reference evidence="11 12" key="1">
    <citation type="submission" date="2009-08" db="EMBL/GenBank/DDBJ databases">
        <title>The Genome Sequence of Spizellomyces punctatus strain DAOM BR117.</title>
        <authorList>
            <consortium name="The Broad Institute Genome Sequencing Platform"/>
            <person name="Russ C."/>
            <person name="Cuomo C."/>
            <person name="Shea T."/>
            <person name="Young S.K."/>
            <person name="Zeng Q."/>
            <person name="Koehrsen M."/>
            <person name="Haas B."/>
            <person name="Borodovsky M."/>
            <person name="Guigo R."/>
            <person name="Alvarado L."/>
            <person name="Berlin A."/>
            <person name="Bochicchio J."/>
            <person name="Borenstein D."/>
            <person name="Chapman S."/>
            <person name="Chen Z."/>
            <person name="Engels R."/>
            <person name="Freedman E."/>
            <person name="Gellesch M."/>
            <person name="Goldberg J."/>
            <person name="Griggs A."/>
            <person name="Gujja S."/>
            <person name="Heiman D."/>
            <person name="Hepburn T."/>
            <person name="Howarth C."/>
            <person name="Jen D."/>
            <person name="Larson L."/>
            <person name="Lewis B."/>
            <person name="Mehta T."/>
            <person name="Park D."/>
            <person name="Pearson M."/>
            <person name="Roberts A."/>
            <person name="Saif S."/>
            <person name="Shenoy N."/>
            <person name="Sisk P."/>
            <person name="Stolte C."/>
            <person name="Sykes S."/>
            <person name="Thomson T."/>
            <person name="Walk T."/>
            <person name="White J."/>
            <person name="Yandava C."/>
            <person name="Burger G."/>
            <person name="Gray M.W."/>
            <person name="Holland P.W.H."/>
            <person name="King N."/>
            <person name="Lang F.B.F."/>
            <person name="Roger A.J."/>
            <person name="Ruiz-Trillo I."/>
            <person name="Lander E."/>
            <person name="Nusbaum C."/>
        </authorList>
    </citation>
    <scope>NUCLEOTIDE SEQUENCE [LARGE SCALE GENOMIC DNA]</scope>
    <source>
        <strain evidence="11 12">DAOM BR117</strain>
    </source>
</reference>
<evidence type="ECO:0000256" key="3">
    <source>
        <dbReference type="ARBA" id="ARBA00011738"/>
    </source>
</evidence>
<dbReference type="OMA" id="WNMFLSK"/>
<dbReference type="PANTHER" id="PTHR48083">
    <property type="entry name" value="MEDIUM-CHAIN SPECIFIC ACYL-COA DEHYDROGENASE, MITOCHONDRIAL-RELATED"/>
    <property type="match status" value="1"/>
</dbReference>
<keyword evidence="5 7" id="KW-0274">FAD</keyword>
<dbReference type="STRING" id="645134.A0A0L0HJ70"/>
<evidence type="ECO:0000256" key="5">
    <source>
        <dbReference type="ARBA" id="ARBA00022827"/>
    </source>
</evidence>
<feature type="domain" description="Acyl-CoA dehydrogenase/oxidase C-terminal" evidence="8">
    <location>
        <begin position="253"/>
        <end position="404"/>
    </location>
</feature>
<comment type="similarity">
    <text evidence="2 7">Belongs to the acyl-CoA dehydrogenase family.</text>
</comment>
<dbReference type="RefSeq" id="XP_016609186.1">
    <property type="nucleotide sequence ID" value="XM_016752480.1"/>
</dbReference>
<dbReference type="FunFam" id="2.40.110.10:FF:000002">
    <property type="entry name" value="Acyl-CoA dehydrogenase fadE12"/>
    <property type="match status" value="1"/>
</dbReference>
<dbReference type="Gene3D" id="2.40.110.10">
    <property type="entry name" value="Butyryl-CoA Dehydrogenase, subunit A, domain 2"/>
    <property type="match status" value="1"/>
</dbReference>
<dbReference type="Gene3D" id="1.10.540.10">
    <property type="entry name" value="Acyl-CoA dehydrogenase/oxidase, N-terminal domain"/>
    <property type="match status" value="1"/>
</dbReference>
<dbReference type="OrthoDB" id="434771at2759"/>
<feature type="domain" description="Acyl-CoA oxidase/dehydrogenase middle" evidence="9">
    <location>
        <begin position="139"/>
        <end position="240"/>
    </location>
</feature>
<dbReference type="GO" id="GO:0033539">
    <property type="term" value="P:fatty acid beta-oxidation using acyl-CoA dehydrogenase"/>
    <property type="evidence" value="ECO:0007669"/>
    <property type="project" value="TreeGrafter"/>
</dbReference>
<keyword evidence="12" id="KW-1185">Reference proteome</keyword>
<evidence type="ECO:0000259" key="10">
    <source>
        <dbReference type="Pfam" id="PF02771"/>
    </source>
</evidence>
<dbReference type="Pfam" id="PF00441">
    <property type="entry name" value="Acyl-CoA_dh_1"/>
    <property type="match status" value="1"/>
</dbReference>
<keyword evidence="6 7" id="KW-0560">Oxidoreductase</keyword>
<sequence>MSSIFQLSERVQKLKKVLEDFVEFECIPAEKVHHHQLGKIGSADRWTVVPSVIEKLKTRAKSLGLWNLFLPSYYPESPGLTNLEYATLCEVMGRSHIAAEACNCSAPDTGNMEVFARYGTPEQKKKWLVPLMEGKIRSAFAMTEPAVASSDATNIQTEITREGNEYVINGRKWWISGAGDPRCAVYVVLGKNDPKNPNKHKQQSVIIVPADAKGVKIVRPMTIYGYDDAPHGHMEMIFDNVRVPAENMILGEGRGFEVIQGRLGPGRIHHCMRAIGAAERALEYHLLRATDQTRTTFGKVLAQHGKTSFDVAQSRMEIDQARLLVLRAAATIDEKGPKAAMNEIAMAKVIVPNITLAVIDRAIQAWGAAGVCQDLPLAYMYGTGRTLRIADGPDEVHTIQIAKVEFRRADALRAHHKKQAEVSEQYLAKL</sequence>
<dbReference type="InterPro" id="IPR006091">
    <property type="entry name" value="Acyl-CoA_Oxase/DH_mid-dom"/>
</dbReference>
<comment type="subunit">
    <text evidence="3">Homodimer.</text>
</comment>
<dbReference type="GO" id="GO:0003995">
    <property type="term" value="F:acyl-CoA dehydrogenase activity"/>
    <property type="evidence" value="ECO:0007669"/>
    <property type="project" value="TreeGrafter"/>
</dbReference>
<dbReference type="InterPro" id="IPR009075">
    <property type="entry name" value="AcylCo_DH/oxidase_C"/>
</dbReference>
<dbReference type="AlphaFoldDB" id="A0A0L0HJ70"/>
<dbReference type="GeneID" id="27687698"/>
<dbReference type="eggNOG" id="KOG1469">
    <property type="taxonomic scope" value="Eukaryota"/>
</dbReference>
<feature type="domain" description="Acyl-CoA dehydrogenase/oxidase N-terminal" evidence="10">
    <location>
        <begin position="45"/>
        <end position="135"/>
    </location>
</feature>
<evidence type="ECO:0000256" key="1">
    <source>
        <dbReference type="ARBA" id="ARBA00001974"/>
    </source>
</evidence>
<organism evidence="11 12">
    <name type="scientific">Spizellomyces punctatus (strain DAOM BR117)</name>
    <dbReference type="NCBI Taxonomy" id="645134"/>
    <lineage>
        <taxon>Eukaryota</taxon>
        <taxon>Fungi</taxon>
        <taxon>Fungi incertae sedis</taxon>
        <taxon>Chytridiomycota</taxon>
        <taxon>Chytridiomycota incertae sedis</taxon>
        <taxon>Chytridiomycetes</taxon>
        <taxon>Spizellomycetales</taxon>
        <taxon>Spizellomycetaceae</taxon>
        <taxon>Spizellomyces</taxon>
    </lineage>
</organism>